<feature type="signal peptide" evidence="1">
    <location>
        <begin position="1"/>
        <end position="33"/>
    </location>
</feature>
<feature type="chain" id="PRO_5001939711" description="DUF4252 domain-containing protein" evidence="1">
    <location>
        <begin position="34"/>
        <end position="206"/>
    </location>
</feature>
<proteinExistence type="predicted"/>
<accession>A0A098S0S5</accession>
<name>A0A098S0S5_9BACT</name>
<evidence type="ECO:0000256" key="1">
    <source>
        <dbReference type="SAM" id="SignalP"/>
    </source>
</evidence>
<dbReference type="EMBL" id="JPOS01000090">
    <property type="protein sequence ID" value="KGE85383.1"/>
    <property type="molecule type" value="Genomic_DNA"/>
</dbReference>
<dbReference type="Pfam" id="PF14060">
    <property type="entry name" value="DUF4252"/>
    <property type="match status" value="1"/>
</dbReference>
<gene>
    <name evidence="2" type="ORF">IX84_28225</name>
</gene>
<evidence type="ECO:0008006" key="4">
    <source>
        <dbReference type="Google" id="ProtNLM"/>
    </source>
</evidence>
<protein>
    <recommendedName>
        <fullName evidence="4">DUF4252 domain-containing protein</fullName>
    </recommendedName>
</protein>
<keyword evidence="1" id="KW-0732">Signal</keyword>
<comment type="caution">
    <text evidence="2">The sequence shown here is derived from an EMBL/GenBank/DDBJ whole genome shotgun (WGS) entry which is preliminary data.</text>
</comment>
<organism evidence="2 3">
    <name type="scientific">Phaeodactylibacter xiamenensis</name>
    <dbReference type="NCBI Taxonomy" id="1524460"/>
    <lineage>
        <taxon>Bacteria</taxon>
        <taxon>Pseudomonadati</taxon>
        <taxon>Bacteroidota</taxon>
        <taxon>Saprospiria</taxon>
        <taxon>Saprospirales</taxon>
        <taxon>Haliscomenobacteraceae</taxon>
        <taxon>Phaeodactylibacter</taxon>
    </lineage>
</organism>
<evidence type="ECO:0000313" key="3">
    <source>
        <dbReference type="Proteomes" id="UP000029736"/>
    </source>
</evidence>
<dbReference type="AlphaFoldDB" id="A0A098S0S5"/>
<dbReference type="InterPro" id="IPR025348">
    <property type="entry name" value="DUF4252"/>
</dbReference>
<evidence type="ECO:0000313" key="2">
    <source>
        <dbReference type="EMBL" id="KGE85383.1"/>
    </source>
</evidence>
<dbReference type="STRING" id="1524460.IX84_28225"/>
<keyword evidence="3" id="KW-1185">Reference proteome</keyword>
<reference evidence="2 3" key="1">
    <citation type="journal article" date="2014" name="Int. J. Syst. Evol. Microbiol.">
        <title>Phaeodactylibacter xiamenensis gen. nov., sp. nov., a member of the family Saprospiraceae isolated from the marine alga Phaeodactylum tricornutum.</title>
        <authorList>
            <person name="Chen Z.Jr."/>
            <person name="Lei X."/>
            <person name="Lai Q."/>
            <person name="Li Y."/>
            <person name="Zhang B."/>
            <person name="Zhang J."/>
            <person name="Zhang H."/>
            <person name="Yang L."/>
            <person name="Zheng W."/>
            <person name="Tian Y."/>
            <person name="Yu Z."/>
            <person name="Xu H.Jr."/>
            <person name="Zheng T."/>
        </authorList>
    </citation>
    <scope>NUCLEOTIDE SEQUENCE [LARGE SCALE GENOMIC DNA]</scope>
    <source>
        <strain evidence="2 3">KD52</strain>
    </source>
</reference>
<sequence>MVGVLYPTNAVYSTTNPTAMRLPILIFCAAAFAFTSCSSPKTTAQFYQTHKKQPGVVNFKLPGWVMWLGGGIVYNSVKDEETKVALRYARKIGKFRMLASEKGAALPESELKAFVRNIQDNGYEDLLQVDSEGSSVRIMARDNRNKIKNLLLLVRDEDGFVFMDMKSRIKYSEISDLINYFIKMGEQKEEKEEAEQPEPAPVIPRV</sequence>
<dbReference type="Proteomes" id="UP000029736">
    <property type="component" value="Unassembled WGS sequence"/>
</dbReference>